<dbReference type="Proteomes" id="UP000272474">
    <property type="component" value="Unassembled WGS sequence"/>
</dbReference>
<reference evidence="1 2" key="1">
    <citation type="journal article" date="2014" name="Int. J. Syst. Evol. Microbiol.">
        <title>Streptomyces hoynatensis sp. nov., isolated from deep marine sediment.</title>
        <authorList>
            <person name="Veyisoglu A."/>
            <person name="Sahin N."/>
        </authorList>
    </citation>
    <scope>NUCLEOTIDE SEQUENCE [LARGE SCALE GENOMIC DNA]</scope>
    <source>
        <strain evidence="1 2">KCTC 29097</strain>
    </source>
</reference>
<name>A0A3A9ZCQ3_9ACTN</name>
<dbReference type="AlphaFoldDB" id="A0A3A9ZCQ3"/>
<organism evidence="1 2">
    <name type="scientific">Streptomyces hoynatensis</name>
    <dbReference type="NCBI Taxonomy" id="1141874"/>
    <lineage>
        <taxon>Bacteria</taxon>
        <taxon>Bacillati</taxon>
        <taxon>Actinomycetota</taxon>
        <taxon>Actinomycetes</taxon>
        <taxon>Kitasatosporales</taxon>
        <taxon>Streptomycetaceae</taxon>
        <taxon>Streptomyces</taxon>
    </lineage>
</organism>
<gene>
    <name evidence="1" type="ORF">D7294_03890</name>
</gene>
<comment type="caution">
    <text evidence="1">The sequence shown here is derived from an EMBL/GenBank/DDBJ whole genome shotgun (WGS) entry which is preliminary data.</text>
</comment>
<evidence type="ECO:0000313" key="2">
    <source>
        <dbReference type="Proteomes" id="UP000272474"/>
    </source>
</evidence>
<keyword evidence="2" id="KW-1185">Reference proteome</keyword>
<protein>
    <submittedName>
        <fullName evidence="1">Uncharacterized protein</fullName>
    </submittedName>
</protein>
<sequence length="115" mass="12505">MSTILEGEVVGVADETPGEGWVTVTVDVQDWIKPAEGPRRVDLRLYKENVGYRTLSPGERLLFTLPVESQETSWDWDYAIGGEEAETQRALIESALPGSAGLGCVLDDVPEDAAL</sequence>
<accession>A0A3A9ZCQ3</accession>
<dbReference type="EMBL" id="RBAL01000002">
    <property type="protein sequence ID" value="RKN45624.1"/>
    <property type="molecule type" value="Genomic_DNA"/>
</dbReference>
<evidence type="ECO:0000313" key="1">
    <source>
        <dbReference type="EMBL" id="RKN45624.1"/>
    </source>
</evidence>
<proteinExistence type="predicted"/>